<evidence type="ECO:0000313" key="2">
    <source>
        <dbReference type="Proteomes" id="UP001223720"/>
    </source>
</evidence>
<dbReference type="EMBL" id="CP073633">
    <property type="protein sequence ID" value="WHQ71003.1"/>
    <property type="molecule type" value="Genomic_DNA"/>
</dbReference>
<dbReference type="GeneID" id="72988472"/>
<name>A0AAX3WHF3_METEX</name>
<reference evidence="1" key="1">
    <citation type="journal article" date="2022" name="Biotechnol. Bioprocess Eng.">
        <title>Pan-genome Analysis Reveals Comparative Genomic Features of Central Metabolic Pathways in Methylorubrum extorquens.</title>
        <authorList>
            <person name="Lee G.M."/>
            <person name="Scott-Nevros Z.K."/>
            <person name="Lee S.-M."/>
            <person name="Kim D."/>
        </authorList>
    </citation>
    <scope>NUCLEOTIDE SEQUENCE</scope>
    <source>
        <strain evidence="1">ATCC 55366</strain>
    </source>
</reference>
<sequence>MIVQGPDGAWLLPTRSFERHEFIDSGDIVILWIRSADDQSIAVMMPTKAMQEMVATLNEGERPTAPSDQPW</sequence>
<dbReference type="AlphaFoldDB" id="A0AAX3WHF3"/>
<dbReference type="Proteomes" id="UP001223720">
    <property type="component" value="Chromosome"/>
</dbReference>
<accession>A0AAX3WHF3</accession>
<organism evidence="1 2">
    <name type="scientific">Methylorubrum extorquens</name>
    <name type="common">Methylobacterium dichloromethanicum</name>
    <name type="synonym">Methylobacterium extorquens</name>
    <dbReference type="NCBI Taxonomy" id="408"/>
    <lineage>
        <taxon>Bacteria</taxon>
        <taxon>Pseudomonadati</taxon>
        <taxon>Pseudomonadota</taxon>
        <taxon>Alphaproteobacteria</taxon>
        <taxon>Hyphomicrobiales</taxon>
        <taxon>Methylobacteriaceae</taxon>
        <taxon>Methylorubrum</taxon>
    </lineage>
</organism>
<dbReference type="RefSeq" id="WP_015821500.1">
    <property type="nucleotide sequence ID" value="NZ_BJVP01000005.1"/>
</dbReference>
<proteinExistence type="predicted"/>
<protein>
    <recommendedName>
        <fullName evidence="3">AbrB/MazE/SpoVT family DNA-binding domain-containing protein</fullName>
    </recommendedName>
</protein>
<evidence type="ECO:0008006" key="3">
    <source>
        <dbReference type="Google" id="ProtNLM"/>
    </source>
</evidence>
<evidence type="ECO:0000313" key="1">
    <source>
        <dbReference type="EMBL" id="WHQ71003.1"/>
    </source>
</evidence>
<gene>
    <name evidence="1" type="ORF">KEC54_05215</name>
</gene>